<keyword evidence="2" id="KW-1185">Reference proteome</keyword>
<dbReference type="EMBL" id="JACHNB010000001">
    <property type="protein sequence ID" value="MBB4741260.1"/>
    <property type="molecule type" value="Genomic_DNA"/>
</dbReference>
<evidence type="ECO:0000313" key="1">
    <source>
        <dbReference type="EMBL" id="MBB4741260.1"/>
    </source>
</evidence>
<comment type="caution">
    <text evidence="1">The sequence shown here is derived from an EMBL/GenBank/DDBJ whole genome shotgun (WGS) entry which is preliminary data.</text>
</comment>
<name>A0A7W7GZM0_9ACTN</name>
<dbReference type="RefSeq" id="WP_185041765.1">
    <property type="nucleotide sequence ID" value="NZ_BAABFG010000005.1"/>
</dbReference>
<dbReference type="AlphaFoldDB" id="A0A7W7GZM0"/>
<sequence>MEADVGIYPGKNGQVGADAAWQVLKGFSGTPVPVGDEALLNDELGAVVVRVRSGNVVATVRLIPPSRGTDPAPLRKSAVAVTGDVLDDLVEG</sequence>
<dbReference type="Proteomes" id="UP000546162">
    <property type="component" value="Unassembled WGS sequence"/>
</dbReference>
<evidence type="ECO:0000313" key="2">
    <source>
        <dbReference type="Proteomes" id="UP000546162"/>
    </source>
</evidence>
<protein>
    <submittedName>
        <fullName evidence="1">Uncharacterized protein</fullName>
    </submittedName>
</protein>
<reference evidence="1 2" key="1">
    <citation type="submission" date="2020-08" db="EMBL/GenBank/DDBJ databases">
        <title>Sequencing the genomes of 1000 actinobacteria strains.</title>
        <authorList>
            <person name="Klenk H.-P."/>
        </authorList>
    </citation>
    <scope>NUCLEOTIDE SEQUENCE [LARGE SCALE GENOMIC DNA]</scope>
    <source>
        <strain evidence="1 2">DSM 45809</strain>
    </source>
</reference>
<proteinExistence type="predicted"/>
<gene>
    <name evidence="1" type="ORF">BJY16_004719</name>
</gene>
<organism evidence="1 2">
    <name type="scientific">Actinoplanes octamycinicus</name>
    <dbReference type="NCBI Taxonomy" id="135948"/>
    <lineage>
        <taxon>Bacteria</taxon>
        <taxon>Bacillati</taxon>
        <taxon>Actinomycetota</taxon>
        <taxon>Actinomycetes</taxon>
        <taxon>Micromonosporales</taxon>
        <taxon>Micromonosporaceae</taxon>
        <taxon>Actinoplanes</taxon>
    </lineage>
</organism>
<accession>A0A7W7GZM0</accession>